<dbReference type="Proteomes" id="UP000006591">
    <property type="component" value="Chromosome 10"/>
</dbReference>
<name>A0A0E0IVB0_ORYNI</name>
<reference evidence="2" key="1">
    <citation type="submission" date="2015-04" db="UniProtKB">
        <authorList>
            <consortium name="EnsemblPlants"/>
        </authorList>
    </citation>
    <scope>IDENTIFICATION</scope>
    <source>
        <strain evidence="2">SL10</strain>
    </source>
</reference>
<dbReference type="HOGENOM" id="CLU_3053698_0_0_1"/>
<sequence>MAAAMVKVTHDSAAAIHAVWLKPPEAERRRIRTPKARRWRIRPPEANDSGSSSP</sequence>
<keyword evidence="3" id="KW-1185">Reference proteome</keyword>
<protein>
    <submittedName>
        <fullName evidence="2">Uncharacterized protein</fullName>
    </submittedName>
</protein>
<feature type="region of interest" description="Disordered" evidence="1">
    <location>
        <begin position="25"/>
        <end position="54"/>
    </location>
</feature>
<organism evidence="2">
    <name type="scientific">Oryza nivara</name>
    <name type="common">Indian wild rice</name>
    <name type="synonym">Oryza sativa f. spontanea</name>
    <dbReference type="NCBI Taxonomy" id="4536"/>
    <lineage>
        <taxon>Eukaryota</taxon>
        <taxon>Viridiplantae</taxon>
        <taxon>Streptophyta</taxon>
        <taxon>Embryophyta</taxon>
        <taxon>Tracheophyta</taxon>
        <taxon>Spermatophyta</taxon>
        <taxon>Magnoliopsida</taxon>
        <taxon>Liliopsida</taxon>
        <taxon>Poales</taxon>
        <taxon>Poaceae</taxon>
        <taxon>BOP clade</taxon>
        <taxon>Oryzoideae</taxon>
        <taxon>Oryzeae</taxon>
        <taxon>Oryzinae</taxon>
        <taxon>Oryza</taxon>
    </lineage>
</organism>
<accession>A0A0E0IVB0</accession>
<evidence type="ECO:0000256" key="1">
    <source>
        <dbReference type="SAM" id="MobiDB-lite"/>
    </source>
</evidence>
<dbReference type="Gramene" id="ONIVA10G18080.1">
    <property type="protein sequence ID" value="ONIVA10G18080.1"/>
    <property type="gene ID" value="ONIVA10G18080"/>
</dbReference>
<evidence type="ECO:0000313" key="2">
    <source>
        <dbReference type="EnsemblPlants" id="ONIVA10G18080.1"/>
    </source>
</evidence>
<feature type="compositionally biased region" description="Basic residues" evidence="1">
    <location>
        <begin position="29"/>
        <end position="41"/>
    </location>
</feature>
<reference evidence="2" key="2">
    <citation type="submission" date="2018-04" db="EMBL/GenBank/DDBJ databases">
        <title>OnivRS2 (Oryza nivara Reference Sequence Version 2).</title>
        <authorList>
            <person name="Zhang J."/>
            <person name="Kudrna D."/>
            <person name="Lee S."/>
            <person name="Talag J."/>
            <person name="Rajasekar S."/>
            <person name="Welchert J."/>
            <person name="Hsing Y.-I."/>
            <person name="Wing R.A."/>
        </authorList>
    </citation>
    <scope>NUCLEOTIDE SEQUENCE [LARGE SCALE GENOMIC DNA]</scope>
</reference>
<proteinExistence type="predicted"/>
<dbReference type="AlphaFoldDB" id="A0A0E0IVB0"/>
<dbReference type="EnsemblPlants" id="ONIVA10G18080.1">
    <property type="protein sequence ID" value="ONIVA10G18080.1"/>
    <property type="gene ID" value="ONIVA10G18080"/>
</dbReference>
<evidence type="ECO:0000313" key="3">
    <source>
        <dbReference type="Proteomes" id="UP000006591"/>
    </source>
</evidence>